<feature type="transmembrane region" description="Helical" evidence="2">
    <location>
        <begin position="34"/>
        <end position="54"/>
    </location>
</feature>
<evidence type="ECO:0000313" key="4">
    <source>
        <dbReference type="EMBL" id="ELY78514.1"/>
    </source>
</evidence>
<evidence type="ECO:0000256" key="1">
    <source>
        <dbReference type="SAM" id="MobiDB-lite"/>
    </source>
</evidence>
<name>L9YWN0_9EURY</name>
<dbReference type="PATRIC" id="fig|1230459.4.peg.2652"/>
<evidence type="ECO:0000259" key="3">
    <source>
        <dbReference type="Pfam" id="PF01882"/>
    </source>
</evidence>
<gene>
    <name evidence="4" type="ORF">C486_13267</name>
</gene>
<feature type="region of interest" description="Disordered" evidence="1">
    <location>
        <begin position="310"/>
        <end position="374"/>
    </location>
</feature>
<proteinExistence type="predicted"/>
<protein>
    <recommendedName>
        <fullName evidence="3">DUF58 domain-containing protein</fullName>
    </recommendedName>
</protein>
<keyword evidence="5" id="KW-1185">Reference proteome</keyword>
<evidence type="ECO:0000256" key="2">
    <source>
        <dbReference type="SAM" id="Phobius"/>
    </source>
</evidence>
<comment type="caution">
    <text evidence="4">The sequence shown here is derived from an EMBL/GenBank/DDBJ whole genome shotgun (WGS) entry which is preliminary data.</text>
</comment>
<dbReference type="Proteomes" id="UP000011592">
    <property type="component" value="Unassembled WGS sequence"/>
</dbReference>
<reference evidence="4 5" key="1">
    <citation type="journal article" date="2014" name="PLoS Genet.">
        <title>Phylogenetically driven sequencing of extremely halophilic archaea reveals strategies for static and dynamic osmo-response.</title>
        <authorList>
            <person name="Becker E.A."/>
            <person name="Seitzer P.M."/>
            <person name="Tritt A."/>
            <person name="Larsen D."/>
            <person name="Krusor M."/>
            <person name="Yao A.I."/>
            <person name="Wu D."/>
            <person name="Madern D."/>
            <person name="Eisen J.A."/>
            <person name="Darling A.E."/>
            <person name="Facciotti M.T."/>
        </authorList>
    </citation>
    <scope>NUCLEOTIDE SEQUENCE [LARGE SCALE GENOMIC DNA]</scope>
    <source>
        <strain evidence="4 5">JCM 14663</strain>
    </source>
</reference>
<feature type="domain" description="DUF58" evidence="3">
    <location>
        <begin position="201"/>
        <end position="326"/>
    </location>
</feature>
<dbReference type="AlphaFoldDB" id="L9YWN0"/>
<dbReference type="PANTHER" id="PTHR33608">
    <property type="entry name" value="BLL2464 PROTEIN"/>
    <property type="match status" value="1"/>
</dbReference>
<evidence type="ECO:0000313" key="5">
    <source>
        <dbReference type="Proteomes" id="UP000011592"/>
    </source>
</evidence>
<organism evidence="4 5">
    <name type="scientific">Natrinema gari JCM 14663</name>
    <dbReference type="NCBI Taxonomy" id="1230459"/>
    <lineage>
        <taxon>Archaea</taxon>
        <taxon>Methanobacteriati</taxon>
        <taxon>Methanobacteriota</taxon>
        <taxon>Stenosarchaea group</taxon>
        <taxon>Halobacteria</taxon>
        <taxon>Halobacteriales</taxon>
        <taxon>Natrialbaceae</taxon>
        <taxon>Natrinema</taxon>
    </lineage>
</organism>
<keyword evidence="2" id="KW-1133">Transmembrane helix</keyword>
<sequence>MNGMRPTRVLWSRLSLAGFLAAFAVVIDRPLPLAGAVLVGAWILASQYSFLAALERTTCRLSITRGLPSATVHAGESTPIPIAATLAEPTPLSLEIDAGLPTAATADRDAATLTLEPDATAATATVSVTWPVVGRHRFDAARVTATDGRFVEMVATGERPTVSVASRGPRRLHVGEGGDRLASPYGAHALRRSGRGIEPAEIREHVPGDAAKRIDWNATARFATPHVREYETETTRRTLLVVDHGRSLSTGPPAATKLEYLREVMLATADRARELDDPLGLVAVDDGGVTSRLKPAATTGTYAAVRRELLAIEPTPSDPTARRAAEPPARPPTQAADGGRAERGRASAPPVEHSSSVHERPTRATARGSAWDLEGDTDPFAETLRPFYADAQRYRRLARERVLFDAVETALTATPSTSLVVVFTDDSDPAALRETVSMARANDAAVTVFLAPTVLYEPGGLADIERAADRYREFEAFRRDLGRLDRVRAFEVGPGDRLATVLEAGRERGDRR</sequence>
<dbReference type="InterPro" id="IPR002881">
    <property type="entry name" value="DUF58"/>
</dbReference>
<accession>L9YWN0</accession>
<keyword evidence="2" id="KW-0812">Transmembrane</keyword>
<dbReference type="EMBL" id="AOIJ01000056">
    <property type="protein sequence ID" value="ELY78514.1"/>
    <property type="molecule type" value="Genomic_DNA"/>
</dbReference>
<keyword evidence="2" id="KW-0472">Membrane</keyword>
<dbReference type="Pfam" id="PF01882">
    <property type="entry name" value="DUF58"/>
    <property type="match status" value="1"/>
</dbReference>
<dbReference type="PANTHER" id="PTHR33608:SF6">
    <property type="entry name" value="BLL2464 PROTEIN"/>
    <property type="match status" value="1"/>
</dbReference>